<name>A0A0K9XC28_9ACTN</name>
<accession>A0A0K9XC28</accession>
<feature type="signal peptide" evidence="1">
    <location>
        <begin position="1"/>
        <end position="38"/>
    </location>
</feature>
<dbReference type="RefSeq" id="WP_049717230.1">
    <property type="nucleotide sequence ID" value="NZ_LFXA01000011.1"/>
</dbReference>
<dbReference type="Pfam" id="PF19741">
    <property type="entry name" value="DUF6230"/>
    <property type="match status" value="1"/>
</dbReference>
<evidence type="ECO:0000313" key="3">
    <source>
        <dbReference type="Proteomes" id="UP000037288"/>
    </source>
</evidence>
<feature type="chain" id="PRO_5005532326" evidence="1">
    <location>
        <begin position="39"/>
        <end position="218"/>
    </location>
</feature>
<proteinExistence type="predicted"/>
<dbReference type="STRING" id="1678637.AC230_17635"/>
<dbReference type="Proteomes" id="UP000037288">
    <property type="component" value="Unassembled WGS sequence"/>
</dbReference>
<dbReference type="EMBL" id="LFXA01000011">
    <property type="protein sequence ID" value="KNB50980.1"/>
    <property type="molecule type" value="Genomic_DNA"/>
</dbReference>
<comment type="caution">
    <text evidence="2">The sequence shown here is derived from an EMBL/GenBank/DDBJ whole genome shotgun (WGS) entry which is preliminary data.</text>
</comment>
<dbReference type="AlphaFoldDB" id="A0A0K9XC28"/>
<evidence type="ECO:0000256" key="1">
    <source>
        <dbReference type="SAM" id="SignalP"/>
    </source>
</evidence>
<evidence type="ECO:0000313" key="2">
    <source>
        <dbReference type="EMBL" id="KNB50980.1"/>
    </source>
</evidence>
<dbReference type="InterPro" id="IPR046198">
    <property type="entry name" value="DUF6230"/>
</dbReference>
<protein>
    <submittedName>
        <fullName evidence="2">Cholesterol esterase</fullName>
    </submittedName>
</protein>
<gene>
    <name evidence="2" type="ORF">AC230_17635</name>
</gene>
<dbReference type="PATRIC" id="fig|1678637.3.peg.3797"/>
<keyword evidence="3" id="KW-1185">Reference proteome</keyword>
<reference evidence="3" key="1">
    <citation type="submission" date="2015-07" db="EMBL/GenBank/DDBJ databases">
        <title>Draft genome sequence of Streptomyces sp. CMAA 1322, a bacterium isolated from Caatinga biome, from dry forest semiarid of Brazil.</title>
        <authorList>
            <person name="Santos S.N."/>
            <person name="Gacesa R."/>
            <person name="Taketani R.G."/>
            <person name="Long P.F."/>
            <person name="Melo I.S."/>
        </authorList>
    </citation>
    <scope>NUCLEOTIDE SEQUENCE [LARGE SCALE GENOMIC DNA]</scope>
    <source>
        <strain evidence="3">CMAA 1322</strain>
    </source>
</reference>
<dbReference type="OrthoDB" id="4238587at2"/>
<keyword evidence="1" id="KW-0732">Signal</keyword>
<sequence length="218" mass="23089">MKSQARGGTRWKRFAVVMVPSVGAAAAVTMAIAQGALAASFSVSGQQFQIEAGEMRGKGFVQYGSLDQNKQGAHPVVVVGVHEATISNLCQSVSVRVPVINKDVSMKLRAGQGPDEADKVKAGNLYIDADILNANAKFEDIDIGVPVDNAPKGPGPAKGDHYVPGSFAQQAKSVVFTNAKQQAWATSAGTFELKGLKMDIKFGKNECFDPKVLKRPDD</sequence>
<organism evidence="2 3">
    <name type="scientific">Streptomyces caatingaensis</name>
    <dbReference type="NCBI Taxonomy" id="1678637"/>
    <lineage>
        <taxon>Bacteria</taxon>
        <taxon>Bacillati</taxon>
        <taxon>Actinomycetota</taxon>
        <taxon>Actinomycetes</taxon>
        <taxon>Kitasatosporales</taxon>
        <taxon>Streptomycetaceae</taxon>
        <taxon>Streptomyces</taxon>
    </lineage>
</organism>